<dbReference type="RefSeq" id="WP_220580450.1">
    <property type="nucleotide sequence ID" value="NZ_RKLT01000004.1"/>
</dbReference>
<protein>
    <recommendedName>
        <fullName evidence="3">Lipoprotein</fullName>
    </recommendedName>
</protein>
<evidence type="ECO:0008006" key="3">
    <source>
        <dbReference type="Google" id="ProtNLM"/>
    </source>
</evidence>
<dbReference type="PROSITE" id="PS51257">
    <property type="entry name" value="PROKAR_LIPOPROTEIN"/>
    <property type="match status" value="1"/>
</dbReference>
<reference evidence="1 2" key="1">
    <citation type="submission" date="2021-06" db="EMBL/GenBank/DDBJ databases">
        <title>Halomicroarcula sp. a new haloarchaeum isolated from saline soil.</title>
        <authorList>
            <person name="Duran-Viseras A."/>
            <person name="Sanchez-Porro C."/>
            <person name="Ventosa A."/>
        </authorList>
    </citation>
    <scope>NUCLEOTIDE SEQUENCE [LARGE SCALE GENOMIC DNA]</scope>
    <source>
        <strain evidence="1 2">F27</strain>
    </source>
</reference>
<gene>
    <name evidence="1" type="ORF">EGH23_13165</name>
</gene>
<name>A0AAW4PEY5_9EURY</name>
<dbReference type="EMBL" id="RKLT01000004">
    <property type="protein sequence ID" value="MBX0295827.1"/>
    <property type="molecule type" value="Genomic_DNA"/>
</dbReference>
<proteinExistence type="predicted"/>
<accession>A0AAW4PEY5</accession>
<dbReference type="Proteomes" id="UP001430455">
    <property type="component" value="Unassembled WGS sequence"/>
</dbReference>
<organism evidence="1 2">
    <name type="scientific">Haloarcula nitratireducens</name>
    <dbReference type="NCBI Taxonomy" id="2487749"/>
    <lineage>
        <taxon>Archaea</taxon>
        <taxon>Methanobacteriati</taxon>
        <taxon>Methanobacteriota</taxon>
        <taxon>Stenosarchaea group</taxon>
        <taxon>Halobacteria</taxon>
        <taxon>Halobacteriales</taxon>
        <taxon>Haloarculaceae</taxon>
        <taxon>Haloarcula</taxon>
    </lineage>
</organism>
<evidence type="ECO:0000313" key="2">
    <source>
        <dbReference type="Proteomes" id="UP001430455"/>
    </source>
</evidence>
<comment type="caution">
    <text evidence="1">The sequence shown here is derived from an EMBL/GenBank/DDBJ whole genome shotgun (WGS) entry which is preliminary data.</text>
</comment>
<evidence type="ECO:0000313" key="1">
    <source>
        <dbReference type="EMBL" id="MBX0295827.1"/>
    </source>
</evidence>
<dbReference type="AlphaFoldDB" id="A0AAW4PEY5"/>
<sequence length="157" mass="16968">MKRRPFLASITAATASGVAGCRGTASKPDGCPTSRGYDIERPENLTATTAKSFVERYERAYIRDMTFPAGAKDTITSPGEVDVTRHAGGYAVRITMDFGYCVASDQPTAETPRPDPTMVCADGRSSALYYVDGMVVRRTDRPTEETNPQNGGLLECE</sequence>
<keyword evidence="2" id="KW-1185">Reference proteome</keyword>